<proteinExistence type="predicted"/>
<sequence length="246" mass="26857">MSKTTSSKFRVTCKCGKKYLVRADLEGRKVRCRNCHEELELKRRVAKKEPMWCPVCFSKLDRKDPVCKSCNRKNEKYVPAPEIPEKTPGRLGLLAAAIINRLPRSLLLWIWFLTCLMLVIGISSLQTGWDGPAFLTVFFFLGLGMLVLFYFARLKTQLITSLLVIGILAYESIALIRIWYGSTHGMSHFGILAGLMLGGPLLFLFVAYDKAGYSNYSTCGSSCSSSCGSSCGGGCGGGGCGGCGGD</sequence>
<dbReference type="EMBL" id="CP036317">
    <property type="protein sequence ID" value="QDV15589.1"/>
    <property type="molecule type" value="Genomic_DNA"/>
</dbReference>
<name>A0A518FGX6_9PLAN</name>
<accession>A0A518FGX6</accession>
<organism evidence="2 3">
    <name type="scientific">Gimesia panareensis</name>
    <dbReference type="NCBI Taxonomy" id="2527978"/>
    <lineage>
        <taxon>Bacteria</taxon>
        <taxon>Pseudomonadati</taxon>
        <taxon>Planctomycetota</taxon>
        <taxon>Planctomycetia</taxon>
        <taxon>Planctomycetales</taxon>
        <taxon>Planctomycetaceae</taxon>
        <taxon>Gimesia</taxon>
    </lineage>
</organism>
<dbReference type="OrthoDB" id="9971157at2"/>
<evidence type="ECO:0000313" key="2">
    <source>
        <dbReference type="EMBL" id="QDV15589.1"/>
    </source>
</evidence>
<dbReference type="Proteomes" id="UP000320839">
    <property type="component" value="Chromosome"/>
</dbReference>
<keyword evidence="1" id="KW-0812">Transmembrane</keyword>
<protein>
    <recommendedName>
        <fullName evidence="4">Double zinc ribbon</fullName>
    </recommendedName>
</protein>
<gene>
    <name evidence="2" type="ORF">Pan153_02030</name>
</gene>
<feature type="transmembrane region" description="Helical" evidence="1">
    <location>
        <begin position="106"/>
        <end position="125"/>
    </location>
</feature>
<feature type="transmembrane region" description="Helical" evidence="1">
    <location>
        <begin position="131"/>
        <end position="151"/>
    </location>
</feature>
<feature type="transmembrane region" description="Helical" evidence="1">
    <location>
        <begin position="158"/>
        <end position="180"/>
    </location>
</feature>
<evidence type="ECO:0008006" key="4">
    <source>
        <dbReference type="Google" id="ProtNLM"/>
    </source>
</evidence>
<dbReference type="AlphaFoldDB" id="A0A518FGX6"/>
<evidence type="ECO:0000313" key="3">
    <source>
        <dbReference type="Proteomes" id="UP000320839"/>
    </source>
</evidence>
<evidence type="ECO:0000256" key="1">
    <source>
        <dbReference type="SAM" id="Phobius"/>
    </source>
</evidence>
<reference evidence="2 3" key="1">
    <citation type="submission" date="2019-02" db="EMBL/GenBank/DDBJ databases">
        <title>Deep-cultivation of Planctomycetes and their phenomic and genomic characterization uncovers novel biology.</title>
        <authorList>
            <person name="Wiegand S."/>
            <person name="Jogler M."/>
            <person name="Boedeker C."/>
            <person name="Pinto D."/>
            <person name="Vollmers J."/>
            <person name="Rivas-Marin E."/>
            <person name="Kohn T."/>
            <person name="Peeters S.H."/>
            <person name="Heuer A."/>
            <person name="Rast P."/>
            <person name="Oberbeckmann S."/>
            <person name="Bunk B."/>
            <person name="Jeske O."/>
            <person name="Meyerdierks A."/>
            <person name="Storesund J.E."/>
            <person name="Kallscheuer N."/>
            <person name="Luecker S."/>
            <person name="Lage O.M."/>
            <person name="Pohl T."/>
            <person name="Merkel B.J."/>
            <person name="Hornburger P."/>
            <person name="Mueller R.-W."/>
            <person name="Bruemmer F."/>
            <person name="Labrenz M."/>
            <person name="Spormann A.M."/>
            <person name="Op den Camp H."/>
            <person name="Overmann J."/>
            <person name="Amann R."/>
            <person name="Jetten M.S.M."/>
            <person name="Mascher T."/>
            <person name="Medema M.H."/>
            <person name="Devos D.P."/>
            <person name="Kaster A.-K."/>
            <person name="Ovreas L."/>
            <person name="Rohde M."/>
            <person name="Galperin M.Y."/>
            <person name="Jogler C."/>
        </authorList>
    </citation>
    <scope>NUCLEOTIDE SEQUENCE [LARGE SCALE GENOMIC DNA]</scope>
    <source>
        <strain evidence="2 3">Pan153</strain>
    </source>
</reference>
<keyword evidence="1" id="KW-0472">Membrane</keyword>
<feature type="transmembrane region" description="Helical" evidence="1">
    <location>
        <begin position="186"/>
        <end position="208"/>
    </location>
</feature>
<keyword evidence="1" id="KW-1133">Transmembrane helix</keyword>